<gene>
    <name evidence="2" type="ORF">E5225_06695</name>
</gene>
<feature type="transmembrane region" description="Helical" evidence="1">
    <location>
        <begin position="50"/>
        <end position="69"/>
    </location>
</feature>
<proteinExistence type="predicted"/>
<dbReference type="Pfam" id="PF13384">
    <property type="entry name" value="HTH_23"/>
    <property type="match status" value="1"/>
</dbReference>
<accession>A0A4P7SGZ3</accession>
<evidence type="ECO:0000256" key="1">
    <source>
        <dbReference type="SAM" id="Phobius"/>
    </source>
</evidence>
<name>A0A4P7SGZ3_9CELL</name>
<dbReference type="AlphaFoldDB" id="A0A4P7SGZ3"/>
<reference evidence="2 3" key="1">
    <citation type="submission" date="2019-04" db="EMBL/GenBank/DDBJ databases">
        <title>Isolation and identification of Cellulomonas shaoxiangyii sp. Nov. isolated from feces of the Tibetan antelopes (Pantholops hodgsonii) in the Qinghai-Tibet plateau of China.</title>
        <authorList>
            <person name="Tian Z."/>
        </authorList>
    </citation>
    <scope>NUCLEOTIDE SEQUENCE [LARGE SCALE GENOMIC DNA]</scope>
    <source>
        <strain evidence="2 3">Z28</strain>
    </source>
</reference>
<dbReference type="KEGG" id="celz:E5225_06695"/>
<keyword evidence="1" id="KW-0812">Transmembrane</keyword>
<organism evidence="2 3">
    <name type="scientific">Cellulomonas shaoxiangyii</name>
    <dbReference type="NCBI Taxonomy" id="2566013"/>
    <lineage>
        <taxon>Bacteria</taxon>
        <taxon>Bacillati</taxon>
        <taxon>Actinomycetota</taxon>
        <taxon>Actinomycetes</taxon>
        <taxon>Micrococcales</taxon>
        <taxon>Cellulomonadaceae</taxon>
        <taxon>Cellulomonas</taxon>
    </lineage>
</organism>
<feature type="transmembrane region" description="Helical" evidence="1">
    <location>
        <begin position="81"/>
        <end position="100"/>
    </location>
</feature>
<keyword evidence="3" id="KW-1185">Reference proteome</keyword>
<dbReference type="Proteomes" id="UP000296469">
    <property type="component" value="Chromosome"/>
</dbReference>
<keyword evidence="1" id="KW-1133">Transmembrane helix</keyword>
<dbReference type="InterPro" id="IPR021235">
    <property type="entry name" value="DUF2637"/>
</dbReference>
<dbReference type="EMBL" id="CP039291">
    <property type="protein sequence ID" value="QCB93282.1"/>
    <property type="molecule type" value="Genomic_DNA"/>
</dbReference>
<evidence type="ECO:0000313" key="3">
    <source>
        <dbReference type="Proteomes" id="UP000296469"/>
    </source>
</evidence>
<dbReference type="Pfam" id="PF10935">
    <property type="entry name" value="DUF2637"/>
    <property type="match status" value="1"/>
</dbReference>
<protein>
    <submittedName>
        <fullName evidence="2">DUF2637 domain-containing protein</fullName>
    </submittedName>
</protein>
<dbReference type="InterPro" id="IPR036388">
    <property type="entry name" value="WH-like_DNA-bd_sf"/>
</dbReference>
<evidence type="ECO:0000313" key="2">
    <source>
        <dbReference type="EMBL" id="QCB93282.1"/>
    </source>
</evidence>
<sequence>MTSRIDPDTRAVVVLTVALVATLGAVSFAVSFAGLVAVAEWAELPRWLRWAVPVFVDGALLAYTLAILVQRARGESTRFSWAALGTFTLVSVGANAAHVLGTGDVADWRTLVGAGLAALAPLGVLAATHTVADLAIARPGVVQVRDEPGQVVDQVAEARRLREVEGLSHRAIAAALGVSKSTVARWVGQGGAVEVA</sequence>
<keyword evidence="1" id="KW-0472">Membrane</keyword>
<feature type="transmembrane region" description="Helical" evidence="1">
    <location>
        <begin position="112"/>
        <end position="136"/>
    </location>
</feature>
<dbReference type="Gene3D" id="1.10.10.10">
    <property type="entry name" value="Winged helix-like DNA-binding domain superfamily/Winged helix DNA-binding domain"/>
    <property type="match status" value="1"/>
</dbReference>
<feature type="transmembrane region" description="Helical" evidence="1">
    <location>
        <begin position="12"/>
        <end position="38"/>
    </location>
</feature>